<evidence type="ECO:0000313" key="13">
    <source>
        <dbReference type="EMBL" id="RKF81837.1"/>
    </source>
</evidence>
<dbReference type="GO" id="GO:0005876">
    <property type="term" value="C:spindle microtubule"/>
    <property type="evidence" value="ECO:0007669"/>
    <property type="project" value="InterPro"/>
</dbReference>
<name>A0A420J4W6_9PEZI</name>
<accession>A0A420J4W6</accession>
<proteinExistence type="inferred from homology"/>
<dbReference type="PANTHER" id="PTHR28262">
    <property type="entry name" value="DASH COMPLEX SUBUNIT SPC19"/>
    <property type="match status" value="1"/>
</dbReference>
<gene>
    <name evidence="13" type="ORF">GcC1_021019</name>
</gene>
<evidence type="ECO:0000256" key="12">
    <source>
        <dbReference type="ARBA" id="ARBA00032583"/>
    </source>
</evidence>
<comment type="caution">
    <text evidence="13">The sequence shown here is derived from an EMBL/GenBank/DDBJ whole genome shotgun (WGS) entry which is preliminary data.</text>
</comment>
<dbReference type="OrthoDB" id="3361333at2759"/>
<protein>
    <recommendedName>
        <fullName evidence="5">DASH complex subunit SPC19</fullName>
    </recommendedName>
    <alternativeName>
        <fullName evidence="12">Outer kinetochore protein SPC19</fullName>
    </alternativeName>
</protein>
<dbReference type="PANTHER" id="PTHR28262:SF1">
    <property type="entry name" value="DASH COMPLEX SUBUNIT SPC19"/>
    <property type="match status" value="1"/>
</dbReference>
<evidence type="ECO:0000256" key="1">
    <source>
        <dbReference type="ARBA" id="ARBA00004123"/>
    </source>
</evidence>
<evidence type="ECO:0000256" key="8">
    <source>
        <dbReference type="ARBA" id="ARBA00022838"/>
    </source>
</evidence>
<keyword evidence="10" id="KW-0539">Nucleus</keyword>
<keyword evidence="6" id="KW-0158">Chromosome</keyword>
<evidence type="ECO:0000256" key="6">
    <source>
        <dbReference type="ARBA" id="ARBA00022454"/>
    </source>
</evidence>
<evidence type="ECO:0000256" key="7">
    <source>
        <dbReference type="ARBA" id="ARBA00022490"/>
    </source>
</evidence>
<evidence type="ECO:0000256" key="11">
    <source>
        <dbReference type="ARBA" id="ARBA00023328"/>
    </source>
</evidence>
<comment type="similarity">
    <text evidence="4">Belongs to the DASH complex SPC19 family.</text>
</comment>
<dbReference type="GO" id="GO:0042729">
    <property type="term" value="C:DASH complex"/>
    <property type="evidence" value="ECO:0007669"/>
    <property type="project" value="InterPro"/>
</dbReference>
<dbReference type="GO" id="GO:0008608">
    <property type="term" value="P:attachment of spindle microtubules to kinetochore"/>
    <property type="evidence" value="ECO:0007669"/>
    <property type="project" value="InterPro"/>
</dbReference>
<evidence type="ECO:0000256" key="10">
    <source>
        <dbReference type="ARBA" id="ARBA00023242"/>
    </source>
</evidence>
<dbReference type="InterPro" id="IPR013251">
    <property type="entry name" value="DASH_Spc19"/>
</dbReference>
<organism evidence="13 14">
    <name type="scientific">Golovinomyces cichoracearum</name>
    <dbReference type="NCBI Taxonomy" id="62708"/>
    <lineage>
        <taxon>Eukaryota</taxon>
        <taxon>Fungi</taxon>
        <taxon>Dikarya</taxon>
        <taxon>Ascomycota</taxon>
        <taxon>Pezizomycotina</taxon>
        <taxon>Leotiomycetes</taxon>
        <taxon>Erysiphales</taxon>
        <taxon>Erysiphaceae</taxon>
        <taxon>Golovinomyces</taxon>
    </lineage>
</organism>
<keyword evidence="7" id="KW-0963">Cytoplasm</keyword>
<evidence type="ECO:0000256" key="4">
    <source>
        <dbReference type="ARBA" id="ARBA00008952"/>
    </source>
</evidence>
<keyword evidence="11" id="KW-0137">Centromere</keyword>
<dbReference type="Proteomes" id="UP000285405">
    <property type="component" value="Unassembled WGS sequence"/>
</dbReference>
<comment type="subcellular location">
    <subcellularLocation>
        <location evidence="3">Chromosome</location>
        <location evidence="3">Centromere</location>
        <location evidence="3">Kinetochore</location>
    </subcellularLocation>
    <subcellularLocation>
        <location evidence="2">Cytoplasm</location>
        <location evidence="2">Cytoskeleton</location>
        <location evidence="2">Spindle</location>
    </subcellularLocation>
    <subcellularLocation>
        <location evidence="1">Nucleus</location>
    </subcellularLocation>
</comment>
<keyword evidence="8" id="KW-0995">Kinetochore</keyword>
<reference evidence="13 14" key="1">
    <citation type="journal article" date="2018" name="BMC Genomics">
        <title>Comparative genome analyses reveal sequence features reflecting distinct modes of host-adaptation between dicot and monocot powdery mildew.</title>
        <authorList>
            <person name="Wu Y."/>
            <person name="Ma X."/>
            <person name="Pan Z."/>
            <person name="Kale S.D."/>
            <person name="Song Y."/>
            <person name="King H."/>
            <person name="Zhang Q."/>
            <person name="Presley C."/>
            <person name="Deng X."/>
            <person name="Wei C.I."/>
            <person name="Xiao S."/>
        </authorList>
    </citation>
    <scope>NUCLEOTIDE SEQUENCE [LARGE SCALE GENOMIC DNA]</scope>
    <source>
        <strain evidence="13">UCSC1</strain>
    </source>
</reference>
<keyword evidence="9" id="KW-0206">Cytoskeleton</keyword>
<sequence length="194" mass="21316">MSQSDFPLPQPNALNSLSSSVASLRASISLLDSSISILAKGTADFPRLKTVLASTRHYELTPSSTLIAAQKSLAAEIKPAITTLLSRAETYIAKLERKQQSLQARSELLGGRLEGIRISSTSRKANCIDNSSLTARSYDTSEKTRSNKNNDNEGRAAQLKALKQKKERLSYKIERLVLQSQQRQRQLRLSVAAS</sequence>
<evidence type="ECO:0000256" key="9">
    <source>
        <dbReference type="ARBA" id="ARBA00023212"/>
    </source>
</evidence>
<evidence type="ECO:0000256" key="5">
    <source>
        <dbReference type="ARBA" id="ARBA00016329"/>
    </source>
</evidence>
<dbReference type="AlphaFoldDB" id="A0A420J4W6"/>
<evidence type="ECO:0000313" key="14">
    <source>
        <dbReference type="Proteomes" id="UP000285405"/>
    </source>
</evidence>
<dbReference type="Pfam" id="PF08287">
    <property type="entry name" value="DASH_Spc19"/>
    <property type="match status" value="1"/>
</dbReference>
<evidence type="ECO:0000256" key="3">
    <source>
        <dbReference type="ARBA" id="ARBA00004629"/>
    </source>
</evidence>
<dbReference type="EMBL" id="MCBR01002148">
    <property type="protein sequence ID" value="RKF81837.1"/>
    <property type="molecule type" value="Genomic_DNA"/>
</dbReference>
<evidence type="ECO:0000256" key="2">
    <source>
        <dbReference type="ARBA" id="ARBA00004186"/>
    </source>
</evidence>